<keyword evidence="1" id="KW-0812">Transmembrane</keyword>
<keyword evidence="1" id="KW-1133">Transmembrane helix</keyword>
<name>A0A5N3SDB2_9VIBR</name>
<proteinExistence type="predicted"/>
<dbReference type="Proteomes" id="UP000326687">
    <property type="component" value="Unassembled WGS sequence"/>
</dbReference>
<sequence>MTCFETGWAALLDVSLWVSWANIVVCIVATAAAAFAYMQWVSSKEEARRATAYSAYSKFLELCQQSPDFAYADEQVIKVNQKDYIQYRWFVAQMLFAFEQILDVLPNDEEWKLTIRNQLKKHVWHLKGSSSVKRKEWSMPLQTLIEDLIK</sequence>
<evidence type="ECO:0000256" key="1">
    <source>
        <dbReference type="SAM" id="Phobius"/>
    </source>
</evidence>
<reference evidence="2 3" key="1">
    <citation type="submission" date="2019-09" db="EMBL/GenBank/DDBJ databases">
        <title>Vibrio Fortis S7-72.</title>
        <authorList>
            <person name="Das S.K."/>
        </authorList>
    </citation>
    <scope>NUCLEOTIDE SEQUENCE [LARGE SCALE GENOMIC DNA]</scope>
    <source>
        <strain evidence="2 3">S7-72</strain>
    </source>
</reference>
<organism evidence="2 3">
    <name type="scientific">Vibrio fortis</name>
    <dbReference type="NCBI Taxonomy" id="212667"/>
    <lineage>
        <taxon>Bacteria</taxon>
        <taxon>Pseudomonadati</taxon>
        <taxon>Pseudomonadota</taxon>
        <taxon>Gammaproteobacteria</taxon>
        <taxon>Vibrionales</taxon>
        <taxon>Vibrionaceae</taxon>
        <taxon>Vibrio</taxon>
    </lineage>
</organism>
<evidence type="ECO:0000313" key="3">
    <source>
        <dbReference type="Proteomes" id="UP000326687"/>
    </source>
</evidence>
<keyword evidence="1" id="KW-0472">Membrane</keyword>
<comment type="caution">
    <text evidence="2">The sequence shown here is derived from an EMBL/GenBank/DDBJ whole genome shotgun (WGS) entry which is preliminary data.</text>
</comment>
<dbReference type="EMBL" id="VXDD01000001">
    <property type="protein sequence ID" value="KAB0304175.1"/>
    <property type="molecule type" value="Genomic_DNA"/>
</dbReference>
<gene>
    <name evidence="2" type="ORF">F2Z80_09590</name>
</gene>
<accession>A0A5N3SDB2</accession>
<dbReference type="AlphaFoldDB" id="A0A5N3SDB2"/>
<evidence type="ECO:0000313" key="2">
    <source>
        <dbReference type="EMBL" id="KAB0304175.1"/>
    </source>
</evidence>
<feature type="transmembrane region" description="Helical" evidence="1">
    <location>
        <begin position="20"/>
        <end position="40"/>
    </location>
</feature>
<dbReference type="RefSeq" id="WP_102412642.1">
    <property type="nucleotide sequence ID" value="NZ_VXDD01000001.1"/>
</dbReference>
<evidence type="ECO:0008006" key="4">
    <source>
        <dbReference type="Google" id="ProtNLM"/>
    </source>
</evidence>
<protein>
    <recommendedName>
        <fullName evidence="4">DUF4760 domain-containing protein</fullName>
    </recommendedName>
</protein>